<evidence type="ECO:0000256" key="14">
    <source>
        <dbReference type="PROSITE-ProRule" id="PRU01379"/>
    </source>
</evidence>
<dbReference type="PRINTS" id="PR00765">
    <property type="entry name" value="CRBOXYPTASEA"/>
</dbReference>
<comment type="subcellular location">
    <subcellularLocation>
        <location evidence="3">Secreted</location>
    </subcellularLocation>
</comment>
<keyword evidence="19" id="KW-1185">Reference proteome</keyword>
<dbReference type="InterPro" id="IPR000834">
    <property type="entry name" value="Peptidase_M14"/>
</dbReference>
<evidence type="ECO:0000256" key="6">
    <source>
        <dbReference type="ARBA" id="ARBA00022670"/>
    </source>
</evidence>
<evidence type="ECO:0000256" key="16">
    <source>
        <dbReference type="SAM" id="SignalP"/>
    </source>
</evidence>
<organism evidence="18 19">
    <name type="scientific">Xylaria hypoxylon</name>
    <dbReference type="NCBI Taxonomy" id="37992"/>
    <lineage>
        <taxon>Eukaryota</taxon>
        <taxon>Fungi</taxon>
        <taxon>Dikarya</taxon>
        <taxon>Ascomycota</taxon>
        <taxon>Pezizomycotina</taxon>
        <taxon>Sordariomycetes</taxon>
        <taxon>Xylariomycetidae</taxon>
        <taxon>Xylariales</taxon>
        <taxon>Xylariaceae</taxon>
        <taxon>Xylaria</taxon>
    </lineage>
</organism>
<dbReference type="PANTHER" id="PTHR11705">
    <property type="entry name" value="PROTEASE FAMILY M14 CARBOXYPEPTIDASE A,B"/>
    <property type="match status" value="1"/>
</dbReference>
<dbReference type="GO" id="GO:0005576">
    <property type="term" value="C:extracellular region"/>
    <property type="evidence" value="ECO:0007669"/>
    <property type="project" value="UniProtKB-SubCell"/>
</dbReference>
<gene>
    <name evidence="18" type="ORF">E0Z10_g311</name>
</gene>
<dbReference type="EMBL" id="SKBN01000003">
    <property type="protein sequence ID" value="TGJ88477.1"/>
    <property type="molecule type" value="Genomic_DNA"/>
</dbReference>
<keyword evidence="12" id="KW-0482">Metalloprotease</keyword>
<evidence type="ECO:0000313" key="18">
    <source>
        <dbReference type="EMBL" id="TGJ88477.1"/>
    </source>
</evidence>
<evidence type="ECO:0000256" key="15">
    <source>
        <dbReference type="SAM" id="MobiDB-lite"/>
    </source>
</evidence>
<feature type="chain" id="PRO_5021438684" description="Peptidase M14 domain-containing protein" evidence="16">
    <location>
        <begin position="17"/>
        <end position="434"/>
    </location>
</feature>
<keyword evidence="7" id="KW-0479">Metal-binding</keyword>
<comment type="function">
    <text evidence="2">Extracellular metalloprotease that contributes to pathogenicity.</text>
</comment>
<evidence type="ECO:0000256" key="7">
    <source>
        <dbReference type="ARBA" id="ARBA00022723"/>
    </source>
</evidence>
<evidence type="ECO:0000256" key="11">
    <source>
        <dbReference type="ARBA" id="ARBA00023026"/>
    </source>
</evidence>
<dbReference type="AlphaFoldDB" id="A0A4Z0YX15"/>
<dbReference type="SMART" id="SM00631">
    <property type="entry name" value="Zn_pept"/>
    <property type="match status" value="1"/>
</dbReference>
<dbReference type="InterPro" id="IPR057246">
    <property type="entry name" value="CARBOXYPEPT_ZN_1"/>
</dbReference>
<dbReference type="OrthoDB" id="3626597at2759"/>
<reference evidence="18 19" key="1">
    <citation type="submission" date="2019-03" db="EMBL/GenBank/DDBJ databases">
        <title>Draft genome sequence of Xylaria hypoxylon DSM 108379, a ubiquitous saprotrophic-parasitic fungi on hardwood.</title>
        <authorList>
            <person name="Buettner E."/>
            <person name="Leonhardt S."/>
            <person name="Gebauer A.M."/>
            <person name="Liers C."/>
            <person name="Hofrichter M."/>
            <person name="Kellner H."/>
        </authorList>
    </citation>
    <scope>NUCLEOTIDE SEQUENCE [LARGE SCALE GENOMIC DNA]</scope>
    <source>
        <strain evidence="18 19">DSM 108379</strain>
    </source>
</reference>
<dbReference type="STRING" id="37992.A0A4Z0YX15"/>
<dbReference type="CDD" id="cd03860">
    <property type="entry name" value="M14_CP_A-B_like"/>
    <property type="match status" value="1"/>
</dbReference>
<keyword evidence="6" id="KW-0645">Protease</keyword>
<feature type="signal peptide" evidence="16">
    <location>
        <begin position="1"/>
        <end position="16"/>
    </location>
</feature>
<feature type="active site" description="Proton donor/acceptor" evidence="14">
    <location>
        <position position="400"/>
    </location>
</feature>
<evidence type="ECO:0000259" key="17">
    <source>
        <dbReference type="PROSITE" id="PS52035"/>
    </source>
</evidence>
<dbReference type="PANTHER" id="PTHR11705:SF143">
    <property type="entry name" value="SLL0236 PROTEIN"/>
    <property type="match status" value="1"/>
</dbReference>
<evidence type="ECO:0000256" key="5">
    <source>
        <dbReference type="ARBA" id="ARBA00022525"/>
    </source>
</evidence>
<evidence type="ECO:0000256" key="3">
    <source>
        <dbReference type="ARBA" id="ARBA00004613"/>
    </source>
</evidence>
<keyword evidence="11" id="KW-0843">Virulence</keyword>
<proteinExistence type="inferred from homology"/>
<protein>
    <recommendedName>
        <fullName evidence="17">Peptidase M14 domain-containing protein</fullName>
    </recommendedName>
</protein>
<evidence type="ECO:0000256" key="9">
    <source>
        <dbReference type="ARBA" id="ARBA00022801"/>
    </source>
</evidence>
<dbReference type="PROSITE" id="PS52035">
    <property type="entry name" value="PEPTIDASE_M14"/>
    <property type="match status" value="1"/>
</dbReference>
<dbReference type="Proteomes" id="UP000297716">
    <property type="component" value="Unassembled WGS sequence"/>
</dbReference>
<comment type="similarity">
    <text evidence="4 14">Belongs to the peptidase M14 family.</text>
</comment>
<dbReference type="FunFam" id="3.40.630.10:FF:000165">
    <property type="entry name" value="Glucan 1,4-alpha-glucosidase, putative"/>
    <property type="match status" value="1"/>
</dbReference>
<sequence>MRFLRAALFIAPLVVGVQVDSQGREIYDGYKVFRVVTDGKVADFEAQLEALSAIELSRNRGHIDAHHFDIAVPPESLDAFDALNYEAETLTDDLGADIALEGELEPFPGLEKGTSRVSALAAAAALPSFSWFSAYHPYADHLTFLKSLQAAFPSNSELITAGTSFEGRTIQGIHLWGTGGKASKPAIYYHGNVHAREWITSMTVEYIAYQLINNYSNDTAVKAVLDNYDFYILPIVNPDGFVYTQTTTRLWRKNRQTRSGTTAVGTDINRNWPYQWSGSGSSTSPGSETYRGVAAGDTPENTGIRTYGDKLGAAKGIKLYIDWHSYGQYILTPYGYSCSAKSPNQSKQDTLAKNTGAAIAAVHGTRFTTGQTCTTLYATNGGSNDYFTDVTVAELAWAIELRDTGTYGFTLPANQIIATGEESWAGQKYLFANF</sequence>
<evidence type="ECO:0000256" key="1">
    <source>
        <dbReference type="ARBA" id="ARBA00001947"/>
    </source>
</evidence>
<feature type="compositionally biased region" description="Low complexity" evidence="15">
    <location>
        <begin position="277"/>
        <end position="287"/>
    </location>
</feature>
<evidence type="ECO:0000256" key="2">
    <source>
        <dbReference type="ARBA" id="ARBA00003091"/>
    </source>
</evidence>
<comment type="caution">
    <text evidence="18">The sequence shown here is derived from an EMBL/GenBank/DDBJ whole genome shotgun (WGS) entry which is preliminary data.</text>
</comment>
<keyword evidence="9" id="KW-0378">Hydrolase</keyword>
<name>A0A4Z0YX15_9PEZI</name>
<keyword evidence="8 16" id="KW-0732">Signal</keyword>
<evidence type="ECO:0000256" key="12">
    <source>
        <dbReference type="ARBA" id="ARBA00023049"/>
    </source>
</evidence>
<dbReference type="GO" id="GO:0006508">
    <property type="term" value="P:proteolysis"/>
    <property type="evidence" value="ECO:0007669"/>
    <property type="project" value="UniProtKB-KW"/>
</dbReference>
<feature type="region of interest" description="Disordered" evidence="15">
    <location>
        <begin position="277"/>
        <end position="297"/>
    </location>
</feature>
<evidence type="ECO:0000256" key="4">
    <source>
        <dbReference type="ARBA" id="ARBA00005988"/>
    </source>
</evidence>
<comment type="cofactor">
    <cofactor evidence="1">
        <name>Zn(2+)</name>
        <dbReference type="ChEBI" id="CHEBI:29105"/>
    </cofactor>
</comment>
<dbReference type="SUPFAM" id="SSF53187">
    <property type="entry name" value="Zn-dependent exopeptidases"/>
    <property type="match status" value="1"/>
</dbReference>
<accession>A0A4Z0YX15</accession>
<dbReference type="Pfam" id="PF00246">
    <property type="entry name" value="Peptidase_M14"/>
    <property type="match status" value="1"/>
</dbReference>
<keyword evidence="13" id="KW-0865">Zymogen</keyword>
<evidence type="ECO:0000313" key="19">
    <source>
        <dbReference type="Proteomes" id="UP000297716"/>
    </source>
</evidence>
<dbReference type="GO" id="GO:0004181">
    <property type="term" value="F:metallocarboxypeptidase activity"/>
    <property type="evidence" value="ECO:0007669"/>
    <property type="project" value="InterPro"/>
</dbReference>
<keyword evidence="10" id="KW-0862">Zinc</keyword>
<evidence type="ECO:0000256" key="10">
    <source>
        <dbReference type="ARBA" id="ARBA00022833"/>
    </source>
</evidence>
<dbReference type="GO" id="GO:0008270">
    <property type="term" value="F:zinc ion binding"/>
    <property type="evidence" value="ECO:0007669"/>
    <property type="project" value="InterPro"/>
</dbReference>
<keyword evidence="5" id="KW-0964">Secreted</keyword>
<evidence type="ECO:0000256" key="13">
    <source>
        <dbReference type="ARBA" id="ARBA00023145"/>
    </source>
</evidence>
<dbReference type="Gene3D" id="3.40.630.10">
    <property type="entry name" value="Zn peptidases"/>
    <property type="match status" value="1"/>
</dbReference>
<evidence type="ECO:0000256" key="8">
    <source>
        <dbReference type="ARBA" id="ARBA00022729"/>
    </source>
</evidence>
<dbReference type="PROSITE" id="PS00132">
    <property type="entry name" value="CARBOXYPEPT_ZN_1"/>
    <property type="match status" value="1"/>
</dbReference>
<feature type="domain" description="Peptidase M14" evidence="17">
    <location>
        <begin position="134"/>
        <end position="434"/>
    </location>
</feature>